<feature type="non-terminal residue" evidence="1">
    <location>
        <position position="1"/>
    </location>
</feature>
<keyword evidence="2" id="KW-1185">Reference proteome</keyword>
<dbReference type="Proteomes" id="UP001153678">
    <property type="component" value="Unassembled WGS sequence"/>
</dbReference>
<accession>A0A9W4T0C1</accession>
<organism evidence="1 2">
    <name type="scientific">Funneliformis geosporum</name>
    <dbReference type="NCBI Taxonomy" id="1117311"/>
    <lineage>
        <taxon>Eukaryota</taxon>
        <taxon>Fungi</taxon>
        <taxon>Fungi incertae sedis</taxon>
        <taxon>Mucoromycota</taxon>
        <taxon>Glomeromycotina</taxon>
        <taxon>Glomeromycetes</taxon>
        <taxon>Glomerales</taxon>
        <taxon>Glomeraceae</taxon>
        <taxon>Funneliformis</taxon>
    </lineage>
</organism>
<proteinExistence type="predicted"/>
<evidence type="ECO:0000313" key="2">
    <source>
        <dbReference type="Proteomes" id="UP001153678"/>
    </source>
</evidence>
<gene>
    <name evidence="1" type="ORF">FWILDA_LOCUS13358</name>
</gene>
<comment type="caution">
    <text evidence="1">The sequence shown here is derived from an EMBL/GenBank/DDBJ whole genome shotgun (WGS) entry which is preliminary data.</text>
</comment>
<dbReference type="EMBL" id="CAMKVN010004920">
    <property type="protein sequence ID" value="CAI2187993.1"/>
    <property type="molecule type" value="Genomic_DNA"/>
</dbReference>
<protein>
    <submittedName>
        <fullName evidence="1">11786_t:CDS:1</fullName>
    </submittedName>
</protein>
<sequence length="53" mass="6164">MIIKAWDDSDIPISEKISGAKSNRDSLYLADWQKIEPLLLKLERINGETDYRN</sequence>
<name>A0A9W4T0C1_9GLOM</name>
<reference evidence="1" key="1">
    <citation type="submission" date="2022-08" db="EMBL/GenBank/DDBJ databases">
        <authorList>
            <person name="Kallberg Y."/>
            <person name="Tangrot J."/>
            <person name="Rosling A."/>
        </authorList>
    </citation>
    <scope>NUCLEOTIDE SEQUENCE</scope>
    <source>
        <strain evidence="1">Wild A</strain>
    </source>
</reference>
<dbReference type="AlphaFoldDB" id="A0A9W4T0C1"/>
<evidence type="ECO:0000313" key="1">
    <source>
        <dbReference type="EMBL" id="CAI2187993.1"/>
    </source>
</evidence>